<feature type="chain" id="PRO_5043620269" description="Vomeronasal type-1 receptor" evidence="2">
    <location>
        <begin position="22"/>
        <end position="192"/>
    </location>
</feature>
<feature type="signal peptide" evidence="2">
    <location>
        <begin position="1"/>
        <end position="21"/>
    </location>
</feature>
<reference evidence="3 4" key="1">
    <citation type="journal article" date="2024" name="J Genomics">
        <title>Draft genome sequencing and assembly of Favolaschia claudopus CIRM-BRFM 2984 isolated from oak limbs.</title>
        <authorList>
            <person name="Navarro D."/>
            <person name="Drula E."/>
            <person name="Chaduli D."/>
            <person name="Cazenave R."/>
            <person name="Ahrendt S."/>
            <person name="Wang J."/>
            <person name="Lipzen A."/>
            <person name="Daum C."/>
            <person name="Barry K."/>
            <person name="Grigoriev I.V."/>
            <person name="Favel A."/>
            <person name="Rosso M.N."/>
            <person name="Martin F."/>
        </authorList>
    </citation>
    <scope>NUCLEOTIDE SEQUENCE [LARGE SCALE GENOMIC DNA]</scope>
    <source>
        <strain evidence="3 4">CIRM-BRFM 2984</strain>
    </source>
</reference>
<evidence type="ECO:0008006" key="5">
    <source>
        <dbReference type="Google" id="ProtNLM"/>
    </source>
</evidence>
<name>A0AAV9ZAA7_9AGAR</name>
<keyword evidence="1" id="KW-1133">Transmembrane helix</keyword>
<protein>
    <recommendedName>
        <fullName evidence="5">Vomeronasal type-1 receptor</fullName>
    </recommendedName>
</protein>
<evidence type="ECO:0000313" key="3">
    <source>
        <dbReference type="EMBL" id="KAK6975136.1"/>
    </source>
</evidence>
<proteinExistence type="predicted"/>
<comment type="caution">
    <text evidence="3">The sequence shown here is derived from an EMBL/GenBank/DDBJ whole genome shotgun (WGS) entry which is preliminary data.</text>
</comment>
<keyword evidence="1" id="KW-0472">Membrane</keyword>
<feature type="transmembrane region" description="Helical" evidence="1">
    <location>
        <begin position="60"/>
        <end position="78"/>
    </location>
</feature>
<sequence>MWRWPRSFAAVIFFLLRYAAGLSNIPIVVYSFAPLSDAGWAISSRFRWITHNFRCSALNLSHQILLICTQVLVSIIMIQRTSALYGHNKLIIRGLCGTAAVLMAPIIWLMQDQTLNFNPSVRFSWVPYRSFTQNVCITKLAGAWGALFLFDGVVFALTIFNAYFTRKRLGKHARMDMHIHALIVRDGALYFG</sequence>
<evidence type="ECO:0000256" key="2">
    <source>
        <dbReference type="SAM" id="SignalP"/>
    </source>
</evidence>
<dbReference type="EMBL" id="JAWWNJ010000174">
    <property type="protein sequence ID" value="KAK6975136.1"/>
    <property type="molecule type" value="Genomic_DNA"/>
</dbReference>
<evidence type="ECO:0000256" key="1">
    <source>
        <dbReference type="SAM" id="Phobius"/>
    </source>
</evidence>
<gene>
    <name evidence="3" type="ORF">R3P38DRAFT_3127557</name>
</gene>
<dbReference type="AlphaFoldDB" id="A0AAV9ZAA7"/>
<organism evidence="3 4">
    <name type="scientific">Favolaschia claudopus</name>
    <dbReference type="NCBI Taxonomy" id="2862362"/>
    <lineage>
        <taxon>Eukaryota</taxon>
        <taxon>Fungi</taxon>
        <taxon>Dikarya</taxon>
        <taxon>Basidiomycota</taxon>
        <taxon>Agaricomycotina</taxon>
        <taxon>Agaricomycetes</taxon>
        <taxon>Agaricomycetidae</taxon>
        <taxon>Agaricales</taxon>
        <taxon>Marasmiineae</taxon>
        <taxon>Mycenaceae</taxon>
        <taxon>Favolaschia</taxon>
    </lineage>
</organism>
<accession>A0AAV9ZAA7</accession>
<feature type="transmembrane region" description="Helical" evidence="1">
    <location>
        <begin position="141"/>
        <end position="164"/>
    </location>
</feature>
<evidence type="ECO:0000313" key="4">
    <source>
        <dbReference type="Proteomes" id="UP001362999"/>
    </source>
</evidence>
<feature type="transmembrane region" description="Helical" evidence="1">
    <location>
        <begin position="90"/>
        <end position="110"/>
    </location>
</feature>
<keyword evidence="2" id="KW-0732">Signal</keyword>
<dbReference type="Proteomes" id="UP001362999">
    <property type="component" value="Unassembled WGS sequence"/>
</dbReference>
<keyword evidence="4" id="KW-1185">Reference proteome</keyword>
<keyword evidence="1" id="KW-0812">Transmembrane</keyword>